<feature type="transmembrane region" description="Helical" evidence="8">
    <location>
        <begin position="245"/>
        <end position="266"/>
    </location>
</feature>
<comment type="similarity">
    <text evidence="2">Belongs to the resistance-nodulation-cell division (RND) (TC 2.A.6) family. MmpL subfamily.</text>
</comment>
<evidence type="ECO:0000259" key="9">
    <source>
        <dbReference type="PROSITE" id="PS50156"/>
    </source>
</evidence>
<dbReference type="GO" id="GO:0005886">
    <property type="term" value="C:plasma membrane"/>
    <property type="evidence" value="ECO:0007669"/>
    <property type="project" value="UniProtKB-SubCell"/>
</dbReference>
<feature type="transmembrane region" description="Helical" evidence="8">
    <location>
        <begin position="440"/>
        <end position="457"/>
    </location>
</feature>
<accession>A0A422Q7Q0</accession>
<comment type="caution">
    <text evidence="10">The sequence shown here is derived from an EMBL/GenBank/DDBJ whole genome shotgun (WGS) entry which is preliminary data.</text>
</comment>
<keyword evidence="11" id="KW-1185">Reference proteome</keyword>
<dbReference type="SUPFAM" id="SSF82866">
    <property type="entry name" value="Multidrug efflux transporter AcrB transmembrane domain"/>
    <property type="match status" value="2"/>
</dbReference>
<dbReference type="Proteomes" id="UP000284403">
    <property type="component" value="Unassembled WGS sequence"/>
</dbReference>
<feature type="transmembrane region" description="Helical" evidence="8">
    <location>
        <begin position="642"/>
        <end position="662"/>
    </location>
</feature>
<evidence type="ECO:0000313" key="10">
    <source>
        <dbReference type="EMBL" id="RNF25992.1"/>
    </source>
</evidence>
<dbReference type="Gene3D" id="1.20.1640.10">
    <property type="entry name" value="Multidrug efflux transporter AcrB transmembrane domain"/>
    <property type="match status" value="2"/>
</dbReference>
<organism evidence="10 11">
    <name type="scientific">Trypanosoma conorhini</name>
    <dbReference type="NCBI Taxonomy" id="83891"/>
    <lineage>
        <taxon>Eukaryota</taxon>
        <taxon>Discoba</taxon>
        <taxon>Euglenozoa</taxon>
        <taxon>Kinetoplastea</taxon>
        <taxon>Metakinetoplastina</taxon>
        <taxon>Trypanosomatida</taxon>
        <taxon>Trypanosomatidae</taxon>
        <taxon>Trypanosoma</taxon>
    </lineage>
</organism>
<evidence type="ECO:0000256" key="7">
    <source>
        <dbReference type="SAM" id="MobiDB-lite"/>
    </source>
</evidence>
<feature type="domain" description="SSD" evidence="9">
    <location>
        <begin position="717"/>
        <end position="810"/>
    </location>
</feature>
<feature type="transmembrane region" description="Helical" evidence="8">
    <location>
        <begin position="219"/>
        <end position="239"/>
    </location>
</feature>
<dbReference type="Pfam" id="PF03176">
    <property type="entry name" value="MMPL"/>
    <property type="match status" value="2"/>
</dbReference>
<evidence type="ECO:0000256" key="1">
    <source>
        <dbReference type="ARBA" id="ARBA00004651"/>
    </source>
</evidence>
<feature type="transmembrane region" description="Helical" evidence="8">
    <location>
        <begin position="302"/>
        <end position="321"/>
    </location>
</feature>
<name>A0A422Q7Q0_9TRYP</name>
<evidence type="ECO:0000256" key="5">
    <source>
        <dbReference type="ARBA" id="ARBA00022989"/>
    </source>
</evidence>
<keyword evidence="4 8" id="KW-0812">Transmembrane</keyword>
<keyword evidence="3" id="KW-1003">Cell membrane</keyword>
<dbReference type="AlphaFoldDB" id="A0A422Q7Q0"/>
<comment type="subcellular location">
    <subcellularLocation>
        <location evidence="1">Cell membrane</location>
        <topology evidence="1">Multi-pass membrane protein</topology>
    </subcellularLocation>
</comment>
<protein>
    <submittedName>
        <fullName evidence="10">MmpL efflux pump</fullName>
    </submittedName>
</protein>
<reference evidence="10 11" key="1">
    <citation type="journal article" date="2018" name="BMC Genomics">
        <title>Genomic comparison of Trypanosoma conorhini and Trypanosoma rangeli to Trypanosoma cruzi strains of high and low virulence.</title>
        <authorList>
            <person name="Bradwell K.R."/>
            <person name="Koparde V.N."/>
            <person name="Matveyev A.V."/>
            <person name="Serrano M.G."/>
            <person name="Alves J.M."/>
            <person name="Parikh H."/>
            <person name="Huang B."/>
            <person name="Lee V."/>
            <person name="Espinosa-Alvarez O."/>
            <person name="Ortiz P.A."/>
            <person name="Costa-Martins A.G."/>
            <person name="Teixeira M.M."/>
            <person name="Buck G.A."/>
        </authorList>
    </citation>
    <scope>NUCLEOTIDE SEQUENCE [LARGE SCALE GENOMIC DNA]</scope>
    <source>
        <strain evidence="10 11">025E</strain>
    </source>
</reference>
<sequence length="892" mass="99582">MLKEKKLAVLVVVLYCLLLAATAHFAWGFVHNTRLTFTAPKKTIVYDAEHTAARYFPQQLPIDPLYLLVTSQDPPRSILDDPSFKPFYNYLSHQLGNESSPIFGKVTDIRGYFAVPEFSQLRDRFIGGDHNQSSLLVLSLAPSVKSDAVMPAVSSVIDAWCIEHAATFSREYTSTQLVSGDAAGGILEDLVRVDAISLPMAFLVLTCCLGSARLLLVPFLALPCTVSIAFSIMYPISFFLEVSSFAPELTLGVVAALSIDYSLFILTRFREQVLLQELLLGRSPQTEWVVVRNTATLTADNICVSGLTVALSVGSLLFVPVTFLSTLGLTMCVTVVCAIFVSLTLQPALLLVFYDFFGHPPTWRDLWCKLISCRFFGRLRRCRPPHAAFLDDASQPMAALQDELLPEGEMTCSSHEALELQRQMSSYWFRISRFSFRHPWAAAMAVLAFGAPFFYFTTRLRVDFDIFTQVPQGSPHGEVLQRIQRDIGGGLAIPFYILFSVRGVYDVSFWKTDDMTNTMRSVIEAIVARTGQPHSSIISPNMILNPKSTEVVWLKAWESFLLYSFNTEYQYLVNQTVSALEGKAAYIFLTPPESPFGASANVYLNTLRDILEEHAADNVLFSYGILGASSSSWAIMSKSMEFFPIQIGVVFGGIFIMMLLIFRSVFLPFRLIFTVFYTVGFSYGVGVIVFQYNWLHSVWRALEQVENYCYLIPLFAFLLLSALALDYDVFLTTRIIEFKKKGYTDEAAVAKAVWKTGSIISFAGLIMFLTIGSMVFSSVMMLSQFAVVCGAAVLLDTFVVRPFFVPALMGIGAGRYLWWPRRFPELKRDVHDMRLNPDANLEETAAEHELEGEEERGISAAGTPRTANGVPSDNPPARPHAAPRTSDQPQRH</sequence>
<evidence type="ECO:0000256" key="3">
    <source>
        <dbReference type="ARBA" id="ARBA00022475"/>
    </source>
</evidence>
<evidence type="ECO:0000313" key="11">
    <source>
        <dbReference type="Proteomes" id="UP000284403"/>
    </source>
</evidence>
<dbReference type="PANTHER" id="PTHR33406:SF6">
    <property type="entry name" value="MEMBRANE PROTEIN YDGH-RELATED"/>
    <property type="match status" value="1"/>
</dbReference>
<feature type="transmembrane region" description="Helical" evidence="8">
    <location>
        <begin position="710"/>
        <end position="731"/>
    </location>
</feature>
<dbReference type="RefSeq" id="XP_029231198.1">
    <property type="nucleotide sequence ID" value="XM_029368715.1"/>
</dbReference>
<evidence type="ECO:0000256" key="6">
    <source>
        <dbReference type="ARBA" id="ARBA00023136"/>
    </source>
</evidence>
<feature type="transmembrane region" description="Helical" evidence="8">
    <location>
        <begin position="765"/>
        <end position="793"/>
    </location>
</feature>
<proteinExistence type="inferred from homology"/>
<feature type="region of interest" description="Disordered" evidence="7">
    <location>
        <begin position="843"/>
        <end position="892"/>
    </location>
</feature>
<dbReference type="GeneID" id="40315390"/>
<keyword evidence="6 8" id="KW-0472">Membrane</keyword>
<dbReference type="InterPro" id="IPR050545">
    <property type="entry name" value="Mycobact_MmpL"/>
</dbReference>
<dbReference type="InterPro" id="IPR001036">
    <property type="entry name" value="Acrflvin-R"/>
</dbReference>
<evidence type="ECO:0000256" key="8">
    <source>
        <dbReference type="SAM" id="Phobius"/>
    </source>
</evidence>
<dbReference type="PRINTS" id="PR00702">
    <property type="entry name" value="ACRIFLAVINRP"/>
</dbReference>
<dbReference type="GO" id="GO:0022857">
    <property type="term" value="F:transmembrane transporter activity"/>
    <property type="evidence" value="ECO:0007669"/>
    <property type="project" value="InterPro"/>
</dbReference>
<feature type="transmembrane region" description="Helical" evidence="8">
    <location>
        <begin position="195"/>
        <end position="212"/>
    </location>
</feature>
<dbReference type="PROSITE" id="PS50156">
    <property type="entry name" value="SSD"/>
    <property type="match status" value="1"/>
</dbReference>
<dbReference type="InterPro" id="IPR000731">
    <property type="entry name" value="SSD"/>
</dbReference>
<dbReference type="InterPro" id="IPR004869">
    <property type="entry name" value="MMPL_dom"/>
</dbReference>
<dbReference type="PANTHER" id="PTHR33406">
    <property type="entry name" value="MEMBRANE PROTEIN MJ1562-RELATED"/>
    <property type="match status" value="1"/>
</dbReference>
<gene>
    <name evidence="10" type="ORF">Tco025E_01779</name>
</gene>
<evidence type="ECO:0000256" key="4">
    <source>
        <dbReference type="ARBA" id="ARBA00022692"/>
    </source>
</evidence>
<feature type="transmembrane region" description="Helical" evidence="8">
    <location>
        <begin position="327"/>
        <end position="354"/>
    </location>
</feature>
<dbReference type="EMBL" id="MKKU01000062">
    <property type="protein sequence ID" value="RNF25992.1"/>
    <property type="molecule type" value="Genomic_DNA"/>
</dbReference>
<evidence type="ECO:0000256" key="2">
    <source>
        <dbReference type="ARBA" id="ARBA00010157"/>
    </source>
</evidence>
<keyword evidence="5 8" id="KW-1133">Transmembrane helix</keyword>
<feature type="transmembrane region" description="Helical" evidence="8">
    <location>
        <begin position="669"/>
        <end position="690"/>
    </location>
</feature>
<feature type="transmembrane region" description="Helical" evidence="8">
    <location>
        <begin position="799"/>
        <end position="818"/>
    </location>
</feature>
<dbReference type="OrthoDB" id="438641at2759"/>